<dbReference type="AlphaFoldDB" id="A0A2U8GTT4"/>
<dbReference type="SUPFAM" id="SSF55874">
    <property type="entry name" value="ATPase domain of HSP90 chaperone/DNA topoisomerase II/histidine kinase"/>
    <property type="match status" value="1"/>
</dbReference>
<dbReference type="Proteomes" id="UP000244930">
    <property type="component" value="Chromosome"/>
</dbReference>
<dbReference type="InterPro" id="IPR036890">
    <property type="entry name" value="HATPase_C_sf"/>
</dbReference>
<accession>A0A2U8GTT4</accession>
<proteinExistence type="predicted"/>
<evidence type="ECO:0000259" key="2">
    <source>
        <dbReference type="Pfam" id="PF06580"/>
    </source>
</evidence>
<dbReference type="InterPro" id="IPR010559">
    <property type="entry name" value="Sig_transdc_His_kin_internal"/>
</dbReference>
<reference evidence="3 4" key="1">
    <citation type="submission" date="2017-06" db="EMBL/GenBank/DDBJ databases">
        <title>Azoarcus.</title>
        <authorList>
            <person name="Woo J.-H."/>
            <person name="Kim H.-S."/>
        </authorList>
    </citation>
    <scope>NUCLEOTIDE SEQUENCE [LARGE SCALE GENOMIC DNA]</scope>
    <source>
        <strain evidence="3 4">TSPY31</strain>
    </source>
</reference>
<feature type="transmembrane region" description="Helical" evidence="1">
    <location>
        <begin position="131"/>
        <end position="152"/>
    </location>
</feature>
<dbReference type="PANTHER" id="PTHR34220">
    <property type="entry name" value="SENSOR HISTIDINE KINASE YPDA"/>
    <property type="match status" value="1"/>
</dbReference>
<dbReference type="GO" id="GO:0000155">
    <property type="term" value="F:phosphorelay sensor kinase activity"/>
    <property type="evidence" value="ECO:0007669"/>
    <property type="project" value="InterPro"/>
</dbReference>
<feature type="transmembrane region" description="Helical" evidence="1">
    <location>
        <begin position="197"/>
        <end position="218"/>
    </location>
</feature>
<gene>
    <name evidence="3" type="ORF">CEW83_19390</name>
</gene>
<dbReference type="EMBL" id="CP022187">
    <property type="protein sequence ID" value="AWI77129.1"/>
    <property type="molecule type" value="Genomic_DNA"/>
</dbReference>
<name>A0A2U8GTT4_9RHOO</name>
<keyword evidence="1" id="KW-0472">Membrane</keyword>
<dbReference type="Pfam" id="PF06580">
    <property type="entry name" value="His_kinase"/>
    <property type="match status" value="1"/>
</dbReference>
<keyword evidence="4" id="KW-1185">Reference proteome</keyword>
<feature type="transmembrane region" description="Helical" evidence="1">
    <location>
        <begin position="164"/>
        <end position="185"/>
    </location>
</feature>
<evidence type="ECO:0000313" key="4">
    <source>
        <dbReference type="Proteomes" id="UP000244930"/>
    </source>
</evidence>
<sequence>MRLLAIMPWKLGTPTPIRIASTASVTISSINENPFARRSRRRRYCPDIKFEFSGIALGLTITREFTLAHAERRRQALMDGRSFFQDKRDAGAWQAGCRVEGLLVCIALGMAVAALLAVAPGAPGNRWERFGLFGFFGLWIVLPWYFLVCAFLRPLQLKARFKAAAALAMLFVWSLVVGSVTHALMRPLDIVEESQWAFLQDVGMIGGILTLSLGLVSWQASRLRHWRTRSSAAELEAWSARMRPHFLFNSLNGITELVATDASRAEEMIEALARMLRASLETGASVPIDRELEVVRDYLALESMRLDERLRVTWTLPEHLPEIEVPALCLQTLVENAVRHGVCQRAEGGDISISIETGADTLVVAIGNDVASAAPGAHLAEGNGIGLNSTRTRIDALYGTRASLQTGSQDGRFFARLTLPIAERRS</sequence>
<keyword evidence="1" id="KW-0812">Transmembrane</keyword>
<dbReference type="KEGG" id="acom:CEW83_19390"/>
<protein>
    <recommendedName>
        <fullName evidence="2">Signal transduction histidine kinase internal region domain-containing protein</fullName>
    </recommendedName>
</protein>
<dbReference type="PANTHER" id="PTHR34220:SF7">
    <property type="entry name" value="SENSOR HISTIDINE KINASE YPDA"/>
    <property type="match status" value="1"/>
</dbReference>
<organism evidence="3 4">
    <name type="scientific">Parazoarcus communis</name>
    <dbReference type="NCBI Taxonomy" id="41977"/>
    <lineage>
        <taxon>Bacteria</taxon>
        <taxon>Pseudomonadati</taxon>
        <taxon>Pseudomonadota</taxon>
        <taxon>Betaproteobacteria</taxon>
        <taxon>Rhodocyclales</taxon>
        <taxon>Zoogloeaceae</taxon>
        <taxon>Parazoarcus</taxon>
    </lineage>
</organism>
<evidence type="ECO:0000256" key="1">
    <source>
        <dbReference type="SAM" id="Phobius"/>
    </source>
</evidence>
<dbReference type="GO" id="GO:0016020">
    <property type="term" value="C:membrane"/>
    <property type="evidence" value="ECO:0007669"/>
    <property type="project" value="InterPro"/>
</dbReference>
<dbReference type="Gene3D" id="3.30.565.10">
    <property type="entry name" value="Histidine kinase-like ATPase, C-terminal domain"/>
    <property type="match status" value="1"/>
</dbReference>
<feature type="domain" description="Signal transduction histidine kinase internal region" evidence="2">
    <location>
        <begin position="233"/>
        <end position="310"/>
    </location>
</feature>
<keyword evidence="1" id="KW-1133">Transmembrane helix</keyword>
<dbReference type="InterPro" id="IPR050640">
    <property type="entry name" value="Bact_2-comp_sensor_kinase"/>
</dbReference>
<evidence type="ECO:0000313" key="3">
    <source>
        <dbReference type="EMBL" id="AWI77129.1"/>
    </source>
</evidence>
<feature type="transmembrane region" description="Helical" evidence="1">
    <location>
        <begin position="101"/>
        <end position="119"/>
    </location>
</feature>